<protein>
    <recommendedName>
        <fullName evidence="4">HTH araC/xylS-type domain-containing protein</fullName>
    </recommendedName>
</protein>
<dbReference type="SUPFAM" id="SSF46689">
    <property type="entry name" value="Homeodomain-like"/>
    <property type="match status" value="1"/>
</dbReference>
<comment type="caution">
    <text evidence="5">The sequence shown here is derived from an EMBL/GenBank/DDBJ whole genome shotgun (WGS) entry which is preliminary data.</text>
</comment>
<evidence type="ECO:0000313" key="6">
    <source>
        <dbReference type="Proteomes" id="UP000051311"/>
    </source>
</evidence>
<evidence type="ECO:0000313" key="5">
    <source>
        <dbReference type="EMBL" id="KRL25415.1"/>
    </source>
</evidence>
<gene>
    <name evidence="5" type="ORF">FC37_GL001331</name>
</gene>
<evidence type="ECO:0000259" key="4">
    <source>
        <dbReference type="PROSITE" id="PS01124"/>
    </source>
</evidence>
<keyword evidence="1" id="KW-0805">Transcription regulation</keyword>
<accession>A0A0R1NYV3</accession>
<organism evidence="5 6">
    <name type="scientific">Lactobacillus gallinarum DSM 10532 = JCM 2011</name>
    <dbReference type="NCBI Taxonomy" id="1423748"/>
    <lineage>
        <taxon>Bacteria</taxon>
        <taxon>Bacillati</taxon>
        <taxon>Bacillota</taxon>
        <taxon>Bacilli</taxon>
        <taxon>Lactobacillales</taxon>
        <taxon>Lactobacillaceae</taxon>
        <taxon>Lactobacillus</taxon>
    </lineage>
</organism>
<evidence type="ECO:0000256" key="1">
    <source>
        <dbReference type="ARBA" id="ARBA00023015"/>
    </source>
</evidence>
<dbReference type="GO" id="GO:0003700">
    <property type="term" value="F:DNA-binding transcription factor activity"/>
    <property type="evidence" value="ECO:0007669"/>
    <property type="project" value="InterPro"/>
</dbReference>
<dbReference type="STRING" id="1423748.FC37_GL001331"/>
<keyword evidence="3" id="KW-0804">Transcription</keyword>
<dbReference type="PROSITE" id="PS01124">
    <property type="entry name" value="HTH_ARAC_FAMILY_2"/>
    <property type="match status" value="1"/>
</dbReference>
<sequence>MIGKNISHLVSDMIKEITQNYQNISLNNLARQTNHNRSYLGSTLKKETGISFSKALTDQRLLVAYNLINISNKTILTISHEVGISNQTFFYKKFQEKFGQTPNNIRKKKKQLHY</sequence>
<feature type="domain" description="HTH araC/xylS-type" evidence="4">
    <location>
        <begin position="11"/>
        <end position="108"/>
    </location>
</feature>
<dbReference type="InterPro" id="IPR009057">
    <property type="entry name" value="Homeodomain-like_sf"/>
</dbReference>
<proteinExistence type="predicted"/>
<dbReference type="Pfam" id="PF12833">
    <property type="entry name" value="HTH_18"/>
    <property type="match status" value="1"/>
</dbReference>
<evidence type="ECO:0000256" key="3">
    <source>
        <dbReference type="ARBA" id="ARBA00023163"/>
    </source>
</evidence>
<dbReference type="Gene3D" id="1.10.10.60">
    <property type="entry name" value="Homeodomain-like"/>
    <property type="match status" value="2"/>
</dbReference>
<dbReference type="PANTHER" id="PTHR43280">
    <property type="entry name" value="ARAC-FAMILY TRANSCRIPTIONAL REGULATOR"/>
    <property type="match status" value="1"/>
</dbReference>
<dbReference type="AlphaFoldDB" id="A0A0R1NYV3"/>
<dbReference type="Proteomes" id="UP000051311">
    <property type="component" value="Unassembled WGS sequence"/>
</dbReference>
<dbReference type="PATRIC" id="fig|1423748.3.peg.1392"/>
<dbReference type="eggNOG" id="COG2169">
    <property type="taxonomic scope" value="Bacteria"/>
</dbReference>
<keyword evidence="2" id="KW-0238">DNA-binding</keyword>
<dbReference type="SMART" id="SM00342">
    <property type="entry name" value="HTH_ARAC"/>
    <property type="match status" value="1"/>
</dbReference>
<name>A0A0R1NYV3_9LACO</name>
<evidence type="ECO:0000256" key="2">
    <source>
        <dbReference type="ARBA" id="ARBA00023125"/>
    </source>
</evidence>
<dbReference type="PANTHER" id="PTHR43280:SF28">
    <property type="entry name" value="HTH-TYPE TRANSCRIPTIONAL ACTIVATOR RHAS"/>
    <property type="match status" value="1"/>
</dbReference>
<dbReference type="EMBL" id="AZEL01000002">
    <property type="protein sequence ID" value="KRL25415.1"/>
    <property type="molecule type" value="Genomic_DNA"/>
</dbReference>
<dbReference type="InterPro" id="IPR018060">
    <property type="entry name" value="HTH_AraC"/>
</dbReference>
<dbReference type="GO" id="GO:0043565">
    <property type="term" value="F:sequence-specific DNA binding"/>
    <property type="evidence" value="ECO:0007669"/>
    <property type="project" value="InterPro"/>
</dbReference>
<reference evidence="5 6" key="1">
    <citation type="journal article" date="2015" name="Genome Announc.">
        <title>Expanding the biotechnology potential of lactobacilli through comparative genomics of 213 strains and associated genera.</title>
        <authorList>
            <person name="Sun Z."/>
            <person name="Harris H.M."/>
            <person name="McCann A."/>
            <person name="Guo C."/>
            <person name="Argimon S."/>
            <person name="Zhang W."/>
            <person name="Yang X."/>
            <person name="Jeffery I.B."/>
            <person name="Cooney J.C."/>
            <person name="Kagawa T.F."/>
            <person name="Liu W."/>
            <person name="Song Y."/>
            <person name="Salvetti E."/>
            <person name="Wrobel A."/>
            <person name="Rasinkangas P."/>
            <person name="Parkhill J."/>
            <person name="Rea M.C."/>
            <person name="O'Sullivan O."/>
            <person name="Ritari J."/>
            <person name="Douillard F.P."/>
            <person name="Paul Ross R."/>
            <person name="Yang R."/>
            <person name="Briner A.E."/>
            <person name="Felis G.E."/>
            <person name="de Vos W.M."/>
            <person name="Barrangou R."/>
            <person name="Klaenhammer T.R."/>
            <person name="Caufield P.W."/>
            <person name="Cui Y."/>
            <person name="Zhang H."/>
            <person name="O'Toole P.W."/>
        </authorList>
    </citation>
    <scope>NUCLEOTIDE SEQUENCE [LARGE SCALE GENOMIC DNA]</scope>
    <source>
        <strain evidence="5 6">DSM 10532</strain>
    </source>
</reference>
<dbReference type="OrthoDB" id="9816335at2"/>